<feature type="transmembrane region" description="Helical" evidence="8">
    <location>
        <begin position="664"/>
        <end position="684"/>
    </location>
</feature>
<dbReference type="InterPro" id="IPR050799">
    <property type="entry name" value="ZIP_Transporter"/>
</dbReference>
<dbReference type="OrthoDB" id="200954at2759"/>
<sequence>MAYLRTVCTGILFLAILTNFLAITVASLTRESREIHDHDNDDDYVEIGNYLLEVELAGMREEFDFFNNPEQNVTFDQVVSLVEIVFGRIDCEQRVDNCSKCQHDFTSDVFSSLDIDVADGLDDVEFLRASPLFLFGAYEMVAVCQAGRGGTDLTESVVMASLKMAAPDSSNLTLTENDLEVILESIHDSYAESSNAKCFSVESVFDETVNDHEAGADDDELQYAAQAVVAGLLQGYCIGEPILPSTTDFTEAIFDTYATLGVIPEEEFAHMLIDLGIGGEDGHDHEHARRRRDVIATRSKGRSIEKRATVLADDHDHANHSHSHVANVTTTCFSSEELLDIYGIDHEAGITAEQFNELSPSLVQQILSGACALTTTEPSDISKAKMWGYGTLAVFIISLFAVLGGLFVPCMSEGFYDKTIQTMIALAVATLTGDAVLHLLPQAVGLHTHDSSDHSAHTPTSPEMAYIWKCLVVEMAIYVFFVFEQLTSFTKCGHSHHSHTPSADVDMTANGHQGRSYGSMSKRGSFANGTNKVSHSESKSELTANEAKAFETETPLPNEDTDCCVRGCNPVAMMIILGDSLHNFGDGLAIGAAFSLSLAAGLSTSIAVLCHELPHELGDLAVLMKQGMRLRTALLMNMMCACTAFIGLWIGIPLGQTETAREWIFAAVAGMFLYVGLVDMLPMLHQYDGKSNKVTVAILQNIGFLAGIGIILLIALYEDAIELSI</sequence>
<evidence type="ECO:0000256" key="1">
    <source>
        <dbReference type="ARBA" id="ARBA00004141"/>
    </source>
</evidence>
<dbReference type="Pfam" id="PF21116">
    <property type="entry name" value="EF-hand_Zip"/>
    <property type="match status" value="1"/>
</dbReference>
<dbReference type="InterPro" id="IPR003689">
    <property type="entry name" value="ZIP"/>
</dbReference>
<organism evidence="11 12">
    <name type="scientific">Strongylocentrotus purpuratus</name>
    <name type="common">Purple sea urchin</name>
    <dbReference type="NCBI Taxonomy" id="7668"/>
    <lineage>
        <taxon>Eukaryota</taxon>
        <taxon>Metazoa</taxon>
        <taxon>Echinodermata</taxon>
        <taxon>Eleutherozoa</taxon>
        <taxon>Echinozoa</taxon>
        <taxon>Echinoidea</taxon>
        <taxon>Euechinoidea</taxon>
        <taxon>Echinacea</taxon>
        <taxon>Camarodonta</taxon>
        <taxon>Echinidea</taxon>
        <taxon>Strongylocentrotidae</taxon>
        <taxon>Strongylocentrotus</taxon>
    </lineage>
</organism>
<reference evidence="12" key="1">
    <citation type="submission" date="2015-02" db="EMBL/GenBank/DDBJ databases">
        <title>Genome sequencing for Strongylocentrotus purpuratus.</title>
        <authorList>
            <person name="Murali S."/>
            <person name="Liu Y."/>
            <person name="Vee V."/>
            <person name="English A."/>
            <person name="Wang M."/>
            <person name="Skinner E."/>
            <person name="Han Y."/>
            <person name="Muzny D.M."/>
            <person name="Worley K.C."/>
            <person name="Gibbs R.A."/>
        </authorList>
    </citation>
    <scope>NUCLEOTIDE SEQUENCE</scope>
</reference>
<evidence type="ECO:0000256" key="5">
    <source>
        <dbReference type="ARBA" id="ARBA00023136"/>
    </source>
</evidence>
<feature type="transmembrane region" description="Helical" evidence="8">
    <location>
        <begin position="464"/>
        <end position="483"/>
    </location>
</feature>
<keyword evidence="12" id="KW-1185">Reference proteome</keyword>
<keyword evidence="4 8" id="KW-1133">Transmembrane helix</keyword>
<feature type="transmembrane region" description="Helical" evidence="8">
    <location>
        <begin position="423"/>
        <end position="444"/>
    </location>
</feature>
<proteinExistence type="inferred from homology"/>
<protein>
    <recommendedName>
        <fullName evidence="13">Zinc transporter ZIP12</fullName>
    </recommendedName>
</protein>
<evidence type="ECO:0008006" key="13">
    <source>
        <dbReference type="Google" id="ProtNLM"/>
    </source>
</evidence>
<evidence type="ECO:0000313" key="11">
    <source>
        <dbReference type="EnsemblMetazoa" id="XP_030848602"/>
    </source>
</evidence>
<evidence type="ECO:0000313" key="12">
    <source>
        <dbReference type="Proteomes" id="UP000007110"/>
    </source>
</evidence>
<evidence type="ECO:0000256" key="7">
    <source>
        <dbReference type="SAM" id="MobiDB-lite"/>
    </source>
</evidence>
<dbReference type="PANTHER" id="PTHR12191">
    <property type="entry name" value="SOLUTE CARRIER FAMILY 39"/>
    <property type="match status" value="1"/>
</dbReference>
<feature type="compositionally biased region" description="Polar residues" evidence="7">
    <location>
        <begin position="510"/>
        <end position="519"/>
    </location>
</feature>
<dbReference type="EnsemblMetazoa" id="XM_030992742">
    <property type="protein sequence ID" value="XP_030848602"/>
    <property type="gene ID" value="LOC582438"/>
</dbReference>
<evidence type="ECO:0000259" key="10">
    <source>
        <dbReference type="Pfam" id="PF21116"/>
    </source>
</evidence>
<dbReference type="InParanoid" id="A0A7M7PC85"/>
<feature type="transmembrane region" description="Helical" evidence="8">
    <location>
        <begin position="633"/>
        <end position="652"/>
    </location>
</feature>
<reference evidence="11" key="2">
    <citation type="submission" date="2021-01" db="UniProtKB">
        <authorList>
            <consortium name="EnsemblMetazoa"/>
        </authorList>
    </citation>
    <scope>IDENTIFICATION</scope>
</reference>
<evidence type="ECO:0000256" key="6">
    <source>
        <dbReference type="ARBA" id="ARBA00034634"/>
    </source>
</evidence>
<evidence type="ECO:0000256" key="2">
    <source>
        <dbReference type="ARBA" id="ARBA00006939"/>
    </source>
</evidence>
<dbReference type="Proteomes" id="UP000007110">
    <property type="component" value="Unassembled WGS sequence"/>
</dbReference>
<dbReference type="GO" id="GO:0005886">
    <property type="term" value="C:plasma membrane"/>
    <property type="evidence" value="ECO:0000318"/>
    <property type="project" value="GO_Central"/>
</dbReference>
<dbReference type="RefSeq" id="XP_030848602.1">
    <property type="nucleotide sequence ID" value="XM_030992742.1"/>
</dbReference>
<feature type="domain" description="Zinc transporter ZIP4/12 EF-hand" evidence="10">
    <location>
        <begin position="265"/>
        <end position="370"/>
    </location>
</feature>
<comment type="similarity">
    <text evidence="2">Belongs to the ZIP transporter (TC 2.A.5) family.</text>
</comment>
<feature type="domain" description="Zinc transporter ZIP4 N-terminal" evidence="9">
    <location>
        <begin position="80"/>
        <end position="238"/>
    </location>
</feature>
<evidence type="ECO:0000256" key="3">
    <source>
        <dbReference type="ARBA" id="ARBA00022692"/>
    </source>
</evidence>
<feature type="transmembrane region" description="Helical" evidence="8">
    <location>
        <begin position="696"/>
        <end position="717"/>
    </location>
</feature>
<dbReference type="GeneID" id="582438"/>
<dbReference type="PANTHER" id="PTHR12191:SF30">
    <property type="entry name" value="ZINC TRANSPORTER ZIP4 N-TERMINAL DOMAIN-CONTAINING PROTEIN"/>
    <property type="match status" value="1"/>
</dbReference>
<dbReference type="GO" id="GO:0140410">
    <property type="term" value="F:monoatomic cation:bicarbonate symporter activity"/>
    <property type="evidence" value="ECO:0000318"/>
    <property type="project" value="GO_Central"/>
</dbReference>
<feature type="transmembrane region" description="Helical" evidence="8">
    <location>
        <begin position="386"/>
        <end position="411"/>
    </location>
</feature>
<dbReference type="GO" id="GO:0030003">
    <property type="term" value="P:intracellular monoatomic cation homeostasis"/>
    <property type="evidence" value="ECO:0000318"/>
    <property type="project" value="GO_Central"/>
</dbReference>
<dbReference type="GO" id="GO:0005385">
    <property type="term" value="F:zinc ion transmembrane transporter activity"/>
    <property type="evidence" value="ECO:0000318"/>
    <property type="project" value="GO_Central"/>
</dbReference>
<comment type="subcellular location">
    <subcellularLocation>
        <location evidence="1">Membrane</location>
        <topology evidence="1">Multi-pass membrane protein</topology>
    </subcellularLocation>
</comment>
<dbReference type="InterPro" id="IPR041137">
    <property type="entry name" value="ZIP4_N"/>
</dbReference>
<accession>A0A7M7PC85</accession>
<name>A0A7M7PC85_STRPU</name>
<dbReference type="Pfam" id="PF18292">
    <property type="entry name" value="ZIP4_domain"/>
    <property type="match status" value="1"/>
</dbReference>
<feature type="region of interest" description="Disordered" evidence="7">
    <location>
        <begin position="500"/>
        <end position="551"/>
    </location>
</feature>
<evidence type="ECO:0000256" key="8">
    <source>
        <dbReference type="SAM" id="Phobius"/>
    </source>
</evidence>
<dbReference type="Pfam" id="PF02535">
    <property type="entry name" value="Zip"/>
    <property type="match status" value="1"/>
</dbReference>
<dbReference type="AlphaFoldDB" id="A0A7M7PC85"/>
<evidence type="ECO:0000259" key="9">
    <source>
        <dbReference type="Pfam" id="PF18292"/>
    </source>
</evidence>
<keyword evidence="5 8" id="KW-0472">Membrane</keyword>
<comment type="catalytic activity">
    <reaction evidence="6">
        <text>Zn(2+)(in) = Zn(2+)(out)</text>
        <dbReference type="Rhea" id="RHEA:29351"/>
        <dbReference type="ChEBI" id="CHEBI:29105"/>
    </reaction>
</comment>
<keyword evidence="3 8" id="KW-0812">Transmembrane</keyword>
<dbReference type="KEGG" id="spu:582438"/>
<evidence type="ECO:0000256" key="4">
    <source>
        <dbReference type="ARBA" id="ARBA00022989"/>
    </source>
</evidence>
<dbReference type="GO" id="GO:0071578">
    <property type="term" value="P:zinc ion import across plasma membrane"/>
    <property type="evidence" value="ECO:0000318"/>
    <property type="project" value="GO_Central"/>
</dbReference>
<dbReference type="InterPro" id="IPR049406">
    <property type="entry name" value="ZIP4_12_EF-hand"/>
</dbReference>
<dbReference type="OMA" id="YKANNFA"/>